<keyword evidence="1" id="KW-0812">Transmembrane</keyword>
<keyword evidence="1" id="KW-1133">Transmembrane helix</keyword>
<dbReference type="Proteomes" id="UP001220610">
    <property type="component" value="Chromosome"/>
</dbReference>
<evidence type="ECO:0000313" key="2">
    <source>
        <dbReference type="EMBL" id="WEK37614.1"/>
    </source>
</evidence>
<feature type="transmembrane region" description="Helical" evidence="1">
    <location>
        <begin position="66"/>
        <end position="86"/>
    </location>
</feature>
<gene>
    <name evidence="2" type="ORF">P0Y53_08875</name>
</gene>
<proteinExistence type="predicted"/>
<organism evidence="2 3">
    <name type="scientific">Candidatus Pseudobacter hemicellulosilyticus</name>
    <dbReference type="NCBI Taxonomy" id="3121375"/>
    <lineage>
        <taxon>Bacteria</taxon>
        <taxon>Pseudomonadati</taxon>
        <taxon>Bacteroidota</taxon>
        <taxon>Chitinophagia</taxon>
        <taxon>Chitinophagales</taxon>
        <taxon>Chitinophagaceae</taxon>
        <taxon>Pseudobacter</taxon>
    </lineage>
</organism>
<dbReference type="EMBL" id="CP119311">
    <property type="protein sequence ID" value="WEK37614.1"/>
    <property type="molecule type" value="Genomic_DNA"/>
</dbReference>
<name>A0AAJ5WUG5_9BACT</name>
<feature type="transmembrane region" description="Helical" evidence="1">
    <location>
        <begin position="7"/>
        <end position="27"/>
    </location>
</feature>
<evidence type="ECO:0000313" key="3">
    <source>
        <dbReference type="Proteomes" id="UP001220610"/>
    </source>
</evidence>
<protein>
    <submittedName>
        <fullName evidence="2">Uncharacterized protein</fullName>
    </submittedName>
</protein>
<keyword evidence="1" id="KW-0472">Membrane</keyword>
<sequence>MRRFKTVDVIIQGVLLLAIFFCTLKYPGKESKVFLASYLAISGWQLMSAIVHALIRFPNPAFMRKVYNWGLLIFVAFSICAAVLGWAILVALAWVMLTPCMAIFYWIVCIGETNRWRTRLSAEQQDRDTNPEAEQQVQ</sequence>
<reference evidence="2" key="1">
    <citation type="submission" date="2023-03" db="EMBL/GenBank/DDBJ databases">
        <title>Andean soil-derived lignocellulolytic bacterial consortium as a source of novel taxa and putative plastic-active enzymes.</title>
        <authorList>
            <person name="Diaz-Garcia L."/>
            <person name="Chuvochina M."/>
            <person name="Feuerriegel G."/>
            <person name="Bunk B."/>
            <person name="Sproer C."/>
            <person name="Streit W.R."/>
            <person name="Rodriguez L.M."/>
            <person name="Overmann J."/>
            <person name="Jimenez D.J."/>
        </authorList>
    </citation>
    <scope>NUCLEOTIDE SEQUENCE</scope>
    <source>
        <strain evidence="2">MAG 7</strain>
    </source>
</reference>
<feature type="transmembrane region" description="Helical" evidence="1">
    <location>
        <begin position="33"/>
        <end position="54"/>
    </location>
</feature>
<feature type="transmembrane region" description="Helical" evidence="1">
    <location>
        <begin position="92"/>
        <end position="111"/>
    </location>
</feature>
<dbReference type="AlphaFoldDB" id="A0AAJ5WUG5"/>
<accession>A0AAJ5WUG5</accession>
<evidence type="ECO:0000256" key="1">
    <source>
        <dbReference type="SAM" id="Phobius"/>
    </source>
</evidence>